<dbReference type="SUPFAM" id="SSF55811">
    <property type="entry name" value="Nudix"/>
    <property type="match status" value="1"/>
</dbReference>
<organism evidence="5 6">
    <name type="scientific">Parafrankia soli</name>
    <dbReference type="NCBI Taxonomy" id="2599596"/>
    <lineage>
        <taxon>Bacteria</taxon>
        <taxon>Bacillati</taxon>
        <taxon>Actinomycetota</taxon>
        <taxon>Actinomycetes</taxon>
        <taxon>Frankiales</taxon>
        <taxon>Frankiaceae</taxon>
        <taxon>Parafrankia</taxon>
    </lineage>
</organism>
<dbReference type="Pfam" id="PF00293">
    <property type="entry name" value="NUDIX"/>
    <property type="match status" value="1"/>
</dbReference>
<evidence type="ECO:0000256" key="2">
    <source>
        <dbReference type="ARBA" id="ARBA00022801"/>
    </source>
</evidence>
<keyword evidence="3" id="KW-0460">Magnesium</keyword>
<protein>
    <submittedName>
        <fullName evidence="5">NUDIX hydrolase</fullName>
    </submittedName>
</protein>
<sequence>MAGVETPGASSARAWRNSLPRKRMAAGVLFVDGAGRVLLVCPTYRPGWDLPGGVVEADEAPLAAARRELAEELGLDRALGRLLAVDWVPPGPERTEGLIVVFDGGVLTPDEAAGIRLPADELAAWSFVTADELPGLMTPLLARRVAACLTARAGGATIYLEDGAPPN</sequence>
<keyword evidence="6" id="KW-1185">Reference proteome</keyword>
<dbReference type="AlphaFoldDB" id="A0A1S1Q2Q5"/>
<accession>A0A1S1Q2Q5</accession>
<dbReference type="PANTHER" id="PTHR43046">
    <property type="entry name" value="GDP-MANNOSE MANNOSYL HYDROLASE"/>
    <property type="match status" value="1"/>
</dbReference>
<dbReference type="Proteomes" id="UP000179769">
    <property type="component" value="Unassembled WGS sequence"/>
</dbReference>
<dbReference type="PANTHER" id="PTHR43046:SF12">
    <property type="entry name" value="GDP-MANNOSE MANNOSYL HYDROLASE"/>
    <property type="match status" value="1"/>
</dbReference>
<reference evidence="6" key="1">
    <citation type="submission" date="2016-07" db="EMBL/GenBank/DDBJ databases">
        <title>Frankia sp. NRRL B-16219 Genome sequencing.</title>
        <authorList>
            <person name="Ghodhbane-Gtari F."/>
            <person name="Swanson E."/>
            <person name="Gueddou A."/>
            <person name="Louati M."/>
            <person name="Nouioui I."/>
            <person name="Hezbri K."/>
            <person name="Abebe-Akele F."/>
            <person name="Simpson S."/>
            <person name="Morris K."/>
            <person name="Thomas K."/>
            <person name="Gtari M."/>
            <person name="Tisa L.S."/>
        </authorList>
    </citation>
    <scope>NUCLEOTIDE SEQUENCE [LARGE SCALE GENOMIC DNA]</scope>
    <source>
        <strain evidence="6">NRRL B-16219</strain>
    </source>
</reference>
<evidence type="ECO:0000256" key="1">
    <source>
        <dbReference type="ARBA" id="ARBA00001946"/>
    </source>
</evidence>
<dbReference type="InterPro" id="IPR000086">
    <property type="entry name" value="NUDIX_hydrolase_dom"/>
</dbReference>
<feature type="domain" description="Nudix hydrolase" evidence="4">
    <location>
        <begin position="20"/>
        <end position="150"/>
    </location>
</feature>
<name>A0A1S1Q2Q5_9ACTN</name>
<dbReference type="PROSITE" id="PS00893">
    <property type="entry name" value="NUDIX_BOX"/>
    <property type="match status" value="1"/>
</dbReference>
<evidence type="ECO:0000256" key="3">
    <source>
        <dbReference type="ARBA" id="ARBA00022842"/>
    </source>
</evidence>
<dbReference type="InterPro" id="IPR020084">
    <property type="entry name" value="NUDIX_hydrolase_CS"/>
</dbReference>
<dbReference type="CDD" id="cd18876">
    <property type="entry name" value="NUDIX_Hydrolase"/>
    <property type="match status" value="1"/>
</dbReference>
<dbReference type="EMBL" id="MAXA01000222">
    <property type="protein sequence ID" value="OHV27475.1"/>
    <property type="molecule type" value="Genomic_DNA"/>
</dbReference>
<gene>
    <name evidence="5" type="ORF">BBK14_20630</name>
</gene>
<dbReference type="PROSITE" id="PS51462">
    <property type="entry name" value="NUDIX"/>
    <property type="match status" value="1"/>
</dbReference>
<evidence type="ECO:0000313" key="6">
    <source>
        <dbReference type="Proteomes" id="UP000179769"/>
    </source>
</evidence>
<comment type="cofactor">
    <cofactor evidence="1">
        <name>Mg(2+)</name>
        <dbReference type="ChEBI" id="CHEBI:18420"/>
    </cofactor>
</comment>
<evidence type="ECO:0000313" key="5">
    <source>
        <dbReference type="EMBL" id="OHV27475.1"/>
    </source>
</evidence>
<dbReference type="RefSeq" id="WP_071064805.1">
    <property type="nucleotide sequence ID" value="NZ_JBFLUH010000117.1"/>
</dbReference>
<evidence type="ECO:0000259" key="4">
    <source>
        <dbReference type="PROSITE" id="PS51462"/>
    </source>
</evidence>
<dbReference type="Gene3D" id="3.90.79.10">
    <property type="entry name" value="Nucleoside Triphosphate Pyrophosphohydrolase"/>
    <property type="match status" value="1"/>
</dbReference>
<dbReference type="InterPro" id="IPR015797">
    <property type="entry name" value="NUDIX_hydrolase-like_dom_sf"/>
</dbReference>
<comment type="caution">
    <text evidence="5">The sequence shown here is derived from an EMBL/GenBank/DDBJ whole genome shotgun (WGS) entry which is preliminary data.</text>
</comment>
<proteinExistence type="predicted"/>
<dbReference type="OrthoDB" id="4247482at2"/>
<dbReference type="GO" id="GO:0016787">
    <property type="term" value="F:hydrolase activity"/>
    <property type="evidence" value="ECO:0007669"/>
    <property type="project" value="UniProtKB-KW"/>
</dbReference>
<keyword evidence="2 5" id="KW-0378">Hydrolase</keyword>